<proteinExistence type="predicted"/>
<evidence type="ECO:0000256" key="2">
    <source>
        <dbReference type="ARBA" id="ARBA00012438"/>
    </source>
</evidence>
<dbReference type="GO" id="GO:0000155">
    <property type="term" value="F:phosphorelay sensor kinase activity"/>
    <property type="evidence" value="ECO:0007669"/>
    <property type="project" value="InterPro"/>
</dbReference>
<dbReference type="CDD" id="cd00130">
    <property type="entry name" value="PAS"/>
    <property type="match status" value="1"/>
</dbReference>
<dbReference type="PROSITE" id="PS50112">
    <property type="entry name" value="PAS"/>
    <property type="match status" value="1"/>
</dbReference>
<evidence type="ECO:0000313" key="12">
    <source>
        <dbReference type="Proteomes" id="UP000422569"/>
    </source>
</evidence>
<evidence type="ECO:0000256" key="9">
    <source>
        <dbReference type="SAM" id="MobiDB-lite"/>
    </source>
</evidence>
<evidence type="ECO:0000313" key="11">
    <source>
        <dbReference type="EMBL" id="QGM96920.1"/>
    </source>
</evidence>
<evidence type="ECO:0000256" key="3">
    <source>
        <dbReference type="ARBA" id="ARBA00022553"/>
    </source>
</evidence>
<dbReference type="NCBIfam" id="TIGR00229">
    <property type="entry name" value="sensory_box"/>
    <property type="match status" value="1"/>
</dbReference>
<reference evidence="11 12" key="1">
    <citation type="submission" date="2019-09" db="EMBL/GenBank/DDBJ databases">
        <title>Isolation and complete genome sequencing of Methylocystis species.</title>
        <authorList>
            <person name="Rumah B.L."/>
            <person name="Stead C.E."/>
            <person name="Stevens B.C."/>
            <person name="Minton N.P."/>
            <person name="Grosse-Honebrink A."/>
            <person name="Zhang Y."/>
        </authorList>
    </citation>
    <scope>NUCLEOTIDE SEQUENCE [LARGE SCALE GENOMIC DNA]</scope>
    <source>
        <strain evidence="11 12">BRCS2</strain>
    </source>
</reference>
<dbReference type="InterPro" id="IPR035965">
    <property type="entry name" value="PAS-like_dom_sf"/>
</dbReference>
<evidence type="ECO:0000256" key="8">
    <source>
        <dbReference type="ARBA" id="ARBA00023012"/>
    </source>
</evidence>
<gene>
    <name evidence="11" type="ORF">F7D14_05145</name>
</gene>
<dbReference type="InterPro" id="IPR036890">
    <property type="entry name" value="HATPase_C_sf"/>
</dbReference>
<dbReference type="InterPro" id="IPR013656">
    <property type="entry name" value="PAS_4"/>
</dbReference>
<keyword evidence="6 11" id="KW-0418">Kinase</keyword>
<dbReference type="SMART" id="SM00387">
    <property type="entry name" value="HATPase_c"/>
    <property type="match status" value="1"/>
</dbReference>
<dbReference type="PANTHER" id="PTHR24421:SF10">
    <property type="entry name" value="NITRATE_NITRITE SENSOR PROTEIN NARQ"/>
    <property type="match status" value="1"/>
</dbReference>
<dbReference type="SUPFAM" id="SSF55874">
    <property type="entry name" value="ATPase domain of HSP90 chaperone/DNA topoisomerase II/histidine kinase"/>
    <property type="match status" value="1"/>
</dbReference>
<dbReference type="SMART" id="SM00091">
    <property type="entry name" value="PAS"/>
    <property type="match status" value="1"/>
</dbReference>
<keyword evidence="12" id="KW-1185">Reference proteome</keyword>
<sequence length="514" mass="55485">MRRTGKRRASPATATEGRGDGVKTKPSVIGVSRERRNAYRLSQAVFAILFGMGLTDQSIFGEALERGQFGLGVIDARLVVASRLGPLSQWLPPAGAPACDAPLLTHMEANFAELRESGEPMVLPSVRVGDEGPRVTVSVSWSENARVYVVVTAPDHAGEQIDRLMASDRREKQILRQQADAAAARLRAADALYRDIVESSDDLVLRFGPDFRLVFANRAAASFLGRAQDALVGAAMSDLFPADGAPWRLARAAEGRAVFEQTARDAKGRVVWLAWEVSFLGPEAGGEFQAVSRDVTAERRLRVAQEKAQEEARAAAIANERLRIAHDLHDTLARSIVTMIAQARLIAKKTGDPEAKAALAELDVEARQGLREAREAIAQTRAARRENVDLRGVAKEFEARRTDIVLTLDFDAETPLAPETETLFAAVLREALRNIELHAGAKRVSISMKSSEAGAEMTIEDDGAGFDPQTPTPGHFGVAGMRERAALAGATLEMESAPGKGTRIRVETCVGAGR</sequence>
<dbReference type="EC" id="2.7.13.3" evidence="2"/>
<dbReference type="GO" id="GO:0046983">
    <property type="term" value="F:protein dimerization activity"/>
    <property type="evidence" value="ECO:0007669"/>
    <property type="project" value="InterPro"/>
</dbReference>
<dbReference type="Gene3D" id="3.30.565.10">
    <property type="entry name" value="Histidine kinase-like ATPase, C-terminal domain"/>
    <property type="match status" value="1"/>
</dbReference>
<dbReference type="CDD" id="cd16917">
    <property type="entry name" value="HATPase_UhpB-NarQ-NarX-like"/>
    <property type="match status" value="1"/>
</dbReference>
<evidence type="ECO:0000256" key="4">
    <source>
        <dbReference type="ARBA" id="ARBA00022679"/>
    </source>
</evidence>
<keyword evidence="4" id="KW-0808">Transferase</keyword>
<name>A0A6B8M856_9HYPH</name>
<feature type="domain" description="PAS" evidence="10">
    <location>
        <begin position="189"/>
        <end position="233"/>
    </location>
</feature>
<dbReference type="InterPro" id="IPR003594">
    <property type="entry name" value="HATPase_dom"/>
</dbReference>
<feature type="region of interest" description="Disordered" evidence="9">
    <location>
        <begin position="1"/>
        <end position="29"/>
    </location>
</feature>
<evidence type="ECO:0000259" key="10">
    <source>
        <dbReference type="PROSITE" id="PS50112"/>
    </source>
</evidence>
<dbReference type="InterPro" id="IPR000014">
    <property type="entry name" value="PAS"/>
</dbReference>
<dbReference type="AlphaFoldDB" id="A0A6B8M856"/>
<evidence type="ECO:0000256" key="6">
    <source>
        <dbReference type="ARBA" id="ARBA00022777"/>
    </source>
</evidence>
<dbReference type="Pfam" id="PF08448">
    <property type="entry name" value="PAS_4"/>
    <property type="match status" value="1"/>
</dbReference>
<dbReference type="Pfam" id="PF02518">
    <property type="entry name" value="HATPase_c"/>
    <property type="match status" value="1"/>
</dbReference>
<dbReference type="SUPFAM" id="SSF55785">
    <property type="entry name" value="PYP-like sensor domain (PAS domain)"/>
    <property type="match status" value="1"/>
</dbReference>
<dbReference type="EMBL" id="CP044331">
    <property type="protein sequence ID" value="QGM96920.1"/>
    <property type="molecule type" value="Genomic_DNA"/>
</dbReference>
<dbReference type="Gene3D" id="1.20.5.1930">
    <property type="match status" value="1"/>
</dbReference>
<evidence type="ECO:0000256" key="7">
    <source>
        <dbReference type="ARBA" id="ARBA00022840"/>
    </source>
</evidence>
<dbReference type="PANTHER" id="PTHR24421">
    <property type="entry name" value="NITRATE/NITRITE SENSOR PROTEIN NARX-RELATED"/>
    <property type="match status" value="1"/>
</dbReference>
<evidence type="ECO:0000256" key="5">
    <source>
        <dbReference type="ARBA" id="ARBA00022741"/>
    </source>
</evidence>
<evidence type="ECO:0000256" key="1">
    <source>
        <dbReference type="ARBA" id="ARBA00000085"/>
    </source>
</evidence>
<comment type="catalytic activity">
    <reaction evidence="1">
        <text>ATP + protein L-histidine = ADP + protein N-phospho-L-histidine.</text>
        <dbReference type="EC" id="2.7.13.3"/>
    </reaction>
</comment>
<accession>A0A6B8M856</accession>
<dbReference type="GO" id="GO:0005524">
    <property type="term" value="F:ATP binding"/>
    <property type="evidence" value="ECO:0007669"/>
    <property type="project" value="UniProtKB-KW"/>
</dbReference>
<keyword evidence="3" id="KW-0597">Phosphoprotein</keyword>
<dbReference type="InterPro" id="IPR011712">
    <property type="entry name" value="Sig_transdc_His_kin_sub3_dim/P"/>
</dbReference>
<dbReference type="GO" id="GO:0016020">
    <property type="term" value="C:membrane"/>
    <property type="evidence" value="ECO:0007669"/>
    <property type="project" value="InterPro"/>
</dbReference>
<dbReference type="Proteomes" id="UP000422569">
    <property type="component" value="Chromosome"/>
</dbReference>
<dbReference type="KEGG" id="mpar:F7D14_05145"/>
<keyword evidence="8" id="KW-0902">Two-component regulatory system</keyword>
<dbReference type="InterPro" id="IPR050482">
    <property type="entry name" value="Sensor_HK_TwoCompSys"/>
</dbReference>
<dbReference type="Gene3D" id="3.30.450.20">
    <property type="entry name" value="PAS domain"/>
    <property type="match status" value="1"/>
</dbReference>
<protein>
    <recommendedName>
        <fullName evidence="2">histidine kinase</fullName>
        <ecNumber evidence="2">2.7.13.3</ecNumber>
    </recommendedName>
</protein>
<dbReference type="Pfam" id="PF07730">
    <property type="entry name" value="HisKA_3"/>
    <property type="match status" value="1"/>
</dbReference>
<organism evidence="11 12">
    <name type="scientific">Methylocystis parvus</name>
    <dbReference type="NCBI Taxonomy" id="134"/>
    <lineage>
        <taxon>Bacteria</taxon>
        <taxon>Pseudomonadati</taxon>
        <taxon>Pseudomonadota</taxon>
        <taxon>Alphaproteobacteria</taxon>
        <taxon>Hyphomicrobiales</taxon>
        <taxon>Methylocystaceae</taxon>
        <taxon>Methylocystis</taxon>
    </lineage>
</organism>
<keyword evidence="7" id="KW-0067">ATP-binding</keyword>
<keyword evidence="5" id="KW-0547">Nucleotide-binding</keyword>